<keyword evidence="5 10" id="KW-0812">Transmembrane</keyword>
<evidence type="ECO:0000256" key="2">
    <source>
        <dbReference type="ARBA" id="ARBA00022448"/>
    </source>
</evidence>
<gene>
    <name evidence="14" type="ORF">HDF25_000509</name>
</gene>
<dbReference type="GO" id="GO:0009279">
    <property type="term" value="C:cell outer membrane"/>
    <property type="evidence" value="ECO:0007669"/>
    <property type="project" value="UniProtKB-SubCell"/>
</dbReference>
<dbReference type="InterPro" id="IPR023996">
    <property type="entry name" value="TonB-dep_OMP_SusC/RagA"/>
</dbReference>
<evidence type="ECO:0000256" key="1">
    <source>
        <dbReference type="ARBA" id="ARBA00004571"/>
    </source>
</evidence>
<keyword evidence="4" id="KW-0410">Iron transport</keyword>
<evidence type="ECO:0000256" key="8">
    <source>
        <dbReference type="ARBA" id="ARBA00023136"/>
    </source>
</evidence>
<evidence type="ECO:0000256" key="10">
    <source>
        <dbReference type="PROSITE-ProRule" id="PRU01360"/>
    </source>
</evidence>
<dbReference type="Gene3D" id="2.60.40.1120">
    <property type="entry name" value="Carboxypeptidase-like, regulatory domain"/>
    <property type="match status" value="1"/>
</dbReference>
<name>A0A7X0IZN8_9SPHI</name>
<accession>A0A7X0IZN8</accession>
<dbReference type="NCBIfam" id="TIGR04056">
    <property type="entry name" value="OMP_RagA_SusC"/>
    <property type="match status" value="1"/>
</dbReference>
<keyword evidence="3 10" id="KW-1134">Transmembrane beta strand</keyword>
<evidence type="ECO:0000313" key="15">
    <source>
        <dbReference type="Proteomes" id="UP000521017"/>
    </source>
</evidence>
<dbReference type="InterPro" id="IPR011662">
    <property type="entry name" value="Secretin/TonB_short_N"/>
</dbReference>
<keyword evidence="6" id="KW-0408">Iron</keyword>
<comment type="subcellular location">
    <subcellularLocation>
        <location evidence="1 10">Cell outer membrane</location>
        <topology evidence="1 10">Multi-pass membrane protein</topology>
    </subcellularLocation>
</comment>
<feature type="signal peptide" evidence="12">
    <location>
        <begin position="1"/>
        <end position="18"/>
    </location>
</feature>
<dbReference type="SMART" id="SM00965">
    <property type="entry name" value="STN"/>
    <property type="match status" value="1"/>
</dbReference>
<reference evidence="14 15" key="1">
    <citation type="submission" date="2020-08" db="EMBL/GenBank/DDBJ databases">
        <title>Genomic Encyclopedia of Type Strains, Phase IV (KMG-V): Genome sequencing to study the core and pangenomes of soil and plant-associated prokaryotes.</title>
        <authorList>
            <person name="Whitman W."/>
        </authorList>
    </citation>
    <scope>NUCLEOTIDE SEQUENCE [LARGE SCALE GENOMIC DNA]</scope>
    <source>
        <strain evidence="14 15">M2T3</strain>
    </source>
</reference>
<feature type="domain" description="Secretin/TonB short N-terminal" evidence="13">
    <location>
        <begin position="46"/>
        <end position="98"/>
    </location>
</feature>
<dbReference type="Pfam" id="PF07660">
    <property type="entry name" value="STN"/>
    <property type="match status" value="1"/>
</dbReference>
<dbReference type="Gene3D" id="3.55.50.30">
    <property type="match status" value="1"/>
</dbReference>
<dbReference type="InterPro" id="IPR039426">
    <property type="entry name" value="TonB-dep_rcpt-like"/>
</dbReference>
<dbReference type="InterPro" id="IPR000531">
    <property type="entry name" value="Beta-barrel_TonB"/>
</dbReference>
<comment type="similarity">
    <text evidence="10 11">Belongs to the TonB-dependent receptor family.</text>
</comment>
<evidence type="ECO:0000256" key="5">
    <source>
        <dbReference type="ARBA" id="ARBA00022692"/>
    </source>
</evidence>
<dbReference type="Proteomes" id="UP000521017">
    <property type="component" value="Unassembled WGS sequence"/>
</dbReference>
<sequence length="1129" mass="123503">MRITLFLLISFFVQLSFAGHAQKLTIDQGNVTFLKAIQEIQHQSNFQFVYTDEMLDGTHLVSLSFKNASLKEVLDACFKGQPLSYVIKNNNTIVLRHKPEGMVTGKNQLITVRGKVLDNKGLPLIGVTVKIKGLSVGAVTDNLGNFIIHANNSSDILVFSYTGFVSQEVQVGEQTVVNIVLLESVKSLDNIVVIGYGTQKRGDLNGAVSSISAKDIANVPQTSIDQMLQGKAAGLTITQNSGAPGSSTSVHIRGITSLSGSNEPLYVIDGVPVSGDATNFGTSKNSPLQSINNDQTAVSPLSLINPNDIESVDVLKDASAAAIYGSRASNGVIIITTKRGKNSSAKVTYDGWLGYQQPAKYLKMMDLKQYANLQNTLGDLYGAVRPEFADPSLLGTGTDWQRAIFRTAMMQSHQISVSGGKDGSNYYLSGGYLKQDGMVIGSGFDRYSFRSNVNSQVKNWLNVGMTLSGSRTNENVVLNDNNGIIYNALLSAPDIAVYNADGSYAGPPESQIGGAINPVAQALSITNNLIRNKINGNIYGDIRFSKDLSLRSELGGDFNFTDNRLFNPTYAWGRFVNTTASLSELSTQNTFWDWKEYLTYNHTFNSKHAITALLGHEVQQYTYRGVSAYRQKFFSNDVQTLNLGDAATARNDEYKGSGVLESAYARGIYTYDGKYSLTATIRADKSSNFVPGKNVGYFPSFAASWRISDESFMAKTKSVADNIKLRVGYGQVGNQDVGGYLFGSSLSPTVTGLGTGFFFNQIPNPKLTWQTSIQTDIGIDASFFDSRLDVTFDWYNKTSKNFLFQQPLPAYLVGDASYLGGINPPTINGGNLQNKGFEFTIRSQNIRSNKFRWSSTFIFSHYNNKVLSLANNSGPLIGEVMNGFLHLPVTRTVVGRSIGEFYGYKVAGTFKTDEQLRNAPVQFGRPVSPTQAGTWLGDVQYVDIDHNGKIDENDQTFLGSPNPKFTYGFTNNFTYKAFDLSVFLSGSYGAKILNVLNRTIGGLSSLYQNQLASEAAFWTPVNSTSNIPAPKGGTDNPNLAISDRYLESGSYLRIQNVSLGYNLPASFINRVKLSKLRVYASVQNLYTFTPYKGYDPEIGSANQNVFLTNIDLGRYPIPRTITFGINAEF</sequence>
<keyword evidence="9 10" id="KW-0998">Cell outer membrane</keyword>
<dbReference type="Pfam" id="PF07715">
    <property type="entry name" value="Plug"/>
    <property type="match status" value="1"/>
</dbReference>
<keyword evidence="4" id="KW-0406">Ion transport</keyword>
<dbReference type="RefSeq" id="WP_184622414.1">
    <property type="nucleotide sequence ID" value="NZ_JACHCC010000001.1"/>
</dbReference>
<keyword evidence="7 11" id="KW-0798">TonB box</keyword>
<dbReference type="SUPFAM" id="SSF49464">
    <property type="entry name" value="Carboxypeptidase regulatory domain-like"/>
    <property type="match status" value="1"/>
</dbReference>
<dbReference type="GO" id="GO:0006826">
    <property type="term" value="P:iron ion transport"/>
    <property type="evidence" value="ECO:0007669"/>
    <property type="project" value="UniProtKB-KW"/>
</dbReference>
<organism evidence="14 15">
    <name type="scientific">Pedobacter cryoconitis</name>
    <dbReference type="NCBI Taxonomy" id="188932"/>
    <lineage>
        <taxon>Bacteria</taxon>
        <taxon>Pseudomonadati</taxon>
        <taxon>Bacteroidota</taxon>
        <taxon>Sphingobacteriia</taxon>
        <taxon>Sphingobacteriales</taxon>
        <taxon>Sphingobacteriaceae</taxon>
        <taxon>Pedobacter</taxon>
    </lineage>
</organism>
<keyword evidence="2 10" id="KW-0813">Transport</keyword>
<evidence type="ECO:0000313" key="14">
    <source>
        <dbReference type="EMBL" id="MBB6498385.1"/>
    </source>
</evidence>
<evidence type="ECO:0000256" key="6">
    <source>
        <dbReference type="ARBA" id="ARBA00023004"/>
    </source>
</evidence>
<dbReference type="Gene3D" id="2.170.130.10">
    <property type="entry name" value="TonB-dependent receptor, plug domain"/>
    <property type="match status" value="1"/>
</dbReference>
<dbReference type="Pfam" id="PF00593">
    <property type="entry name" value="TonB_dep_Rec_b-barrel"/>
    <property type="match status" value="1"/>
</dbReference>
<evidence type="ECO:0000256" key="4">
    <source>
        <dbReference type="ARBA" id="ARBA00022496"/>
    </source>
</evidence>
<dbReference type="Gene3D" id="2.40.170.20">
    <property type="entry name" value="TonB-dependent receptor, beta-barrel domain"/>
    <property type="match status" value="1"/>
</dbReference>
<evidence type="ECO:0000256" key="12">
    <source>
        <dbReference type="SAM" id="SignalP"/>
    </source>
</evidence>
<dbReference type="InterPro" id="IPR012910">
    <property type="entry name" value="Plug_dom"/>
</dbReference>
<feature type="chain" id="PRO_5031328459" evidence="12">
    <location>
        <begin position="19"/>
        <end position="1129"/>
    </location>
</feature>
<evidence type="ECO:0000259" key="13">
    <source>
        <dbReference type="SMART" id="SM00965"/>
    </source>
</evidence>
<dbReference type="SUPFAM" id="SSF56935">
    <property type="entry name" value="Porins"/>
    <property type="match status" value="1"/>
</dbReference>
<dbReference type="AlphaFoldDB" id="A0A7X0IZN8"/>
<dbReference type="Pfam" id="PF13715">
    <property type="entry name" value="CarbopepD_reg_2"/>
    <property type="match status" value="1"/>
</dbReference>
<dbReference type="FunFam" id="2.170.130.10:FF:000008">
    <property type="entry name" value="SusC/RagA family TonB-linked outer membrane protein"/>
    <property type="match status" value="1"/>
</dbReference>
<evidence type="ECO:0000256" key="7">
    <source>
        <dbReference type="ARBA" id="ARBA00023077"/>
    </source>
</evidence>
<evidence type="ECO:0000256" key="11">
    <source>
        <dbReference type="RuleBase" id="RU003357"/>
    </source>
</evidence>
<dbReference type="NCBIfam" id="TIGR04057">
    <property type="entry name" value="SusC_RagA_signa"/>
    <property type="match status" value="1"/>
</dbReference>
<keyword evidence="8 10" id="KW-0472">Membrane</keyword>
<dbReference type="PROSITE" id="PS52016">
    <property type="entry name" value="TONB_DEPENDENT_REC_3"/>
    <property type="match status" value="1"/>
</dbReference>
<dbReference type="InterPro" id="IPR008969">
    <property type="entry name" value="CarboxyPept-like_regulatory"/>
</dbReference>
<proteinExistence type="inferred from homology"/>
<dbReference type="InterPro" id="IPR037066">
    <property type="entry name" value="Plug_dom_sf"/>
</dbReference>
<comment type="caution">
    <text evidence="14">The sequence shown here is derived from an EMBL/GenBank/DDBJ whole genome shotgun (WGS) entry which is preliminary data.</text>
</comment>
<protein>
    <submittedName>
        <fullName evidence="14">TonB-linked SusC/RagA family outer membrane protein</fullName>
    </submittedName>
</protein>
<keyword evidence="12" id="KW-0732">Signal</keyword>
<dbReference type="InterPro" id="IPR023997">
    <property type="entry name" value="TonB-dep_OMP_SusC/RagA_CS"/>
</dbReference>
<dbReference type="InterPro" id="IPR036942">
    <property type="entry name" value="Beta-barrel_TonB_sf"/>
</dbReference>
<dbReference type="EMBL" id="JACHCC010000001">
    <property type="protein sequence ID" value="MBB6498385.1"/>
    <property type="molecule type" value="Genomic_DNA"/>
</dbReference>
<evidence type="ECO:0000256" key="3">
    <source>
        <dbReference type="ARBA" id="ARBA00022452"/>
    </source>
</evidence>
<evidence type="ECO:0000256" key="9">
    <source>
        <dbReference type="ARBA" id="ARBA00023237"/>
    </source>
</evidence>